<name>A0A2I2KM57_9ACTN</name>
<dbReference type="InterPro" id="IPR032710">
    <property type="entry name" value="NTF2-like_dom_sf"/>
</dbReference>
<sequence>MERMSAARAAVDRYLHLINERRYDEIASIFAPDGLFLAPIGEEFRGREAIHGFYSAGLRVIAPAKVWASSAVAEGNVCVIEISAQLPGEEAGRTHTVVDHFTVDDAGLVTRMAVYLRPEEIANTRAVLGGA</sequence>
<reference evidence="2 3" key="1">
    <citation type="submission" date="2017-06" db="EMBL/GenBank/DDBJ databases">
        <authorList>
            <person name="Kim H.J."/>
            <person name="Triplett B.A."/>
        </authorList>
    </citation>
    <scope>NUCLEOTIDE SEQUENCE [LARGE SCALE GENOMIC DNA]</scope>
    <source>
        <strain evidence="2">FRACA_ARgP5</strain>
    </source>
</reference>
<dbReference type="InterPro" id="IPR037401">
    <property type="entry name" value="SnoaL-like"/>
</dbReference>
<dbReference type="AlphaFoldDB" id="A0A2I2KM57"/>
<dbReference type="EMBL" id="FZMO01000061">
    <property type="protein sequence ID" value="SNQ46739.1"/>
    <property type="molecule type" value="Genomic_DNA"/>
</dbReference>
<dbReference type="SUPFAM" id="SSF54427">
    <property type="entry name" value="NTF2-like"/>
    <property type="match status" value="1"/>
</dbReference>
<proteinExistence type="predicted"/>
<evidence type="ECO:0000313" key="2">
    <source>
        <dbReference type="EMBL" id="SNQ46739.1"/>
    </source>
</evidence>
<dbReference type="Pfam" id="PF12680">
    <property type="entry name" value="SnoaL_2"/>
    <property type="match status" value="1"/>
</dbReference>
<feature type="domain" description="SnoaL-like" evidence="1">
    <location>
        <begin position="11"/>
        <end position="112"/>
    </location>
</feature>
<keyword evidence="3" id="KW-1185">Reference proteome</keyword>
<evidence type="ECO:0000313" key="3">
    <source>
        <dbReference type="Proteomes" id="UP000234331"/>
    </source>
</evidence>
<organism evidence="2 3">
    <name type="scientific">Frankia canadensis</name>
    <dbReference type="NCBI Taxonomy" id="1836972"/>
    <lineage>
        <taxon>Bacteria</taxon>
        <taxon>Bacillati</taxon>
        <taxon>Actinomycetota</taxon>
        <taxon>Actinomycetes</taxon>
        <taxon>Frankiales</taxon>
        <taxon>Frankiaceae</taxon>
        <taxon>Frankia</taxon>
    </lineage>
</organism>
<accession>A0A2I2KM57</accession>
<dbReference type="GO" id="GO:0004769">
    <property type="term" value="F:steroid Delta-isomerase activity"/>
    <property type="evidence" value="ECO:0007669"/>
    <property type="project" value="UniProtKB-EC"/>
</dbReference>
<dbReference type="Gene3D" id="3.10.450.50">
    <property type="match status" value="1"/>
</dbReference>
<dbReference type="Proteomes" id="UP000234331">
    <property type="component" value="Unassembled WGS sequence"/>
</dbReference>
<evidence type="ECO:0000259" key="1">
    <source>
        <dbReference type="Pfam" id="PF12680"/>
    </source>
</evidence>
<gene>
    <name evidence="2" type="ORF">FRACA_1530001</name>
</gene>
<protein>
    <submittedName>
        <fullName evidence="2">Putative Steroid Delta-isomerase</fullName>
        <ecNumber evidence="2">5.3.3.1</ecNumber>
    </submittedName>
</protein>
<keyword evidence="2" id="KW-0413">Isomerase</keyword>
<dbReference type="EC" id="5.3.3.1" evidence="2"/>